<accession>A0A6J4KJC5</accession>
<keyword evidence="1" id="KW-0456">Lyase</keyword>
<protein>
    <submittedName>
        <fullName evidence="5">Septum-associated rare lipoprotein A</fullName>
    </submittedName>
</protein>
<name>A0A6J4KJC5_9HYPH</name>
<reference evidence="5" key="1">
    <citation type="submission" date="2020-02" db="EMBL/GenBank/DDBJ databases">
        <authorList>
            <person name="Meier V. D."/>
        </authorList>
    </citation>
    <scope>NUCLEOTIDE SEQUENCE</scope>
    <source>
        <strain evidence="5">AVDCRST_MAG90</strain>
    </source>
</reference>
<dbReference type="PANTHER" id="PTHR34183:SF1">
    <property type="entry name" value="ENDOLYTIC PEPTIDOGLYCAN TRANSGLYCOSYLASE RLPA"/>
    <property type="match status" value="1"/>
</dbReference>
<dbReference type="AlphaFoldDB" id="A0A6J4KJC5"/>
<dbReference type="CDD" id="cd22268">
    <property type="entry name" value="DPBB_RlpA-like"/>
    <property type="match status" value="1"/>
</dbReference>
<evidence type="ECO:0000313" key="5">
    <source>
        <dbReference type="EMBL" id="CAA9306588.1"/>
    </source>
</evidence>
<dbReference type="GO" id="GO:0071555">
    <property type="term" value="P:cell wall organization"/>
    <property type="evidence" value="ECO:0007669"/>
    <property type="project" value="UniProtKB-KW"/>
</dbReference>
<feature type="non-terminal residue" evidence="5">
    <location>
        <position position="169"/>
    </location>
</feature>
<sequence length="169" mass="18425">MRCDDAEPPTARRSKSAAAKLLVAVAVALFTANCSSQQKVVSSGRTLDPKYGVYASPRVIEDGQPVPKGGGREMVGKPYQVAGRTYVPRDNPGYSRVGLASWYGSDFHGRLTANGEIFDRESLAAAHPTMPLPSYARVTNLENRRSMIVRVNDRGPYHADRVMDVSENV</sequence>
<feature type="domain" description="RlpA-like protein double-psi beta-barrel" evidence="4">
    <location>
        <begin position="97"/>
        <end position="168"/>
    </location>
</feature>
<dbReference type="InterPro" id="IPR036908">
    <property type="entry name" value="RlpA-like_sf"/>
</dbReference>
<evidence type="ECO:0000259" key="4">
    <source>
        <dbReference type="Pfam" id="PF03330"/>
    </source>
</evidence>
<dbReference type="Pfam" id="PF03330">
    <property type="entry name" value="DPBB_1"/>
    <property type="match status" value="1"/>
</dbReference>
<dbReference type="EMBL" id="CADCUC010000030">
    <property type="protein sequence ID" value="CAA9306588.1"/>
    <property type="molecule type" value="Genomic_DNA"/>
</dbReference>
<dbReference type="GO" id="GO:0016829">
    <property type="term" value="F:lyase activity"/>
    <property type="evidence" value="ECO:0007669"/>
    <property type="project" value="UniProtKB-KW"/>
</dbReference>
<keyword evidence="2" id="KW-0961">Cell wall biogenesis/degradation</keyword>
<dbReference type="GO" id="GO:0009279">
    <property type="term" value="C:cell outer membrane"/>
    <property type="evidence" value="ECO:0007669"/>
    <property type="project" value="TreeGrafter"/>
</dbReference>
<dbReference type="Gene3D" id="2.40.40.10">
    <property type="entry name" value="RlpA-like domain"/>
    <property type="match status" value="1"/>
</dbReference>
<dbReference type="PANTHER" id="PTHR34183">
    <property type="entry name" value="ENDOLYTIC PEPTIDOGLYCAN TRANSGLYCOSYLASE RLPA"/>
    <property type="match status" value="1"/>
</dbReference>
<dbReference type="InterPro" id="IPR012997">
    <property type="entry name" value="RplA"/>
</dbReference>
<dbReference type="InterPro" id="IPR034718">
    <property type="entry name" value="RlpA"/>
</dbReference>
<evidence type="ECO:0000256" key="1">
    <source>
        <dbReference type="ARBA" id="ARBA00023239"/>
    </source>
</evidence>
<evidence type="ECO:0000256" key="3">
    <source>
        <dbReference type="RuleBase" id="RU003495"/>
    </source>
</evidence>
<dbReference type="SUPFAM" id="SSF50685">
    <property type="entry name" value="Barwin-like endoglucanases"/>
    <property type="match status" value="1"/>
</dbReference>
<evidence type="ECO:0000256" key="2">
    <source>
        <dbReference type="ARBA" id="ARBA00023316"/>
    </source>
</evidence>
<dbReference type="InterPro" id="IPR009009">
    <property type="entry name" value="RlpA-like_DPBB"/>
</dbReference>
<organism evidence="5">
    <name type="scientific">uncultured Microvirga sp</name>
    <dbReference type="NCBI Taxonomy" id="412392"/>
    <lineage>
        <taxon>Bacteria</taxon>
        <taxon>Pseudomonadati</taxon>
        <taxon>Pseudomonadota</taxon>
        <taxon>Alphaproteobacteria</taxon>
        <taxon>Hyphomicrobiales</taxon>
        <taxon>Methylobacteriaceae</taxon>
        <taxon>Microvirga</taxon>
        <taxon>environmental samples</taxon>
    </lineage>
</organism>
<comment type="similarity">
    <text evidence="3">Belongs to the RlpA family.</text>
</comment>
<dbReference type="HAMAP" id="MF_02071">
    <property type="entry name" value="RlpA"/>
    <property type="match status" value="1"/>
</dbReference>
<dbReference type="NCBIfam" id="TIGR00413">
    <property type="entry name" value="rlpA"/>
    <property type="match status" value="1"/>
</dbReference>
<gene>
    <name evidence="5" type="ORF">AVDCRST_MAG90-163</name>
</gene>
<keyword evidence="5" id="KW-0449">Lipoprotein</keyword>
<proteinExistence type="inferred from homology"/>